<name>A0ABZ0D3R0_9XANT</name>
<dbReference type="EMBL" id="CP103840">
    <property type="protein sequence ID" value="WOB24916.1"/>
    <property type="molecule type" value="Genomic_DNA"/>
</dbReference>
<organism evidence="1 2">
    <name type="scientific">Xanthomonas dyei</name>
    <dbReference type="NCBI Taxonomy" id="743699"/>
    <lineage>
        <taxon>Bacteria</taxon>
        <taxon>Pseudomonadati</taxon>
        <taxon>Pseudomonadota</taxon>
        <taxon>Gammaproteobacteria</taxon>
        <taxon>Lysobacterales</taxon>
        <taxon>Lysobacteraceae</taxon>
        <taxon>Xanthomonas</taxon>
    </lineage>
</organism>
<reference evidence="1 2" key="1">
    <citation type="submission" date="2022-08" db="EMBL/GenBank/DDBJ databases">
        <title>Whole genome sequencing-based tracing of a 2022 introduction and outbreak of Xanthomonas hortorum pv. pelargonii.</title>
        <authorList>
            <person name="Iruegas-Bocardo F."/>
            <person name="Weisberg A.K."/>
            <person name="Riutta E.R."/>
            <person name="Kilday K."/>
            <person name="Bonkowski J.C."/>
            <person name="Creswell T."/>
            <person name="Daughtrey M.L."/>
            <person name="Rane K."/>
            <person name="Grunwald N.J."/>
            <person name="Chang J.H."/>
            <person name="Putnam M.L."/>
        </authorList>
    </citation>
    <scope>NUCLEOTIDE SEQUENCE [LARGE SCALE GENOMIC DNA]</scope>
    <source>
        <strain evidence="1 2">22-325</strain>
    </source>
</reference>
<sequence>MPRWCAPFAGAPAGTACYRTGAFVRSDAALLQIAFLTGQSDPTRCALSAEQHEFLHALQGARRRLIACNYPYWPDSAPHRRTPLWRASLSNARHYLQARAGRVAEAERVRVGALLQQAPMTVLLAGSCGLQLLTALQLPQALRARLAVFAYGPVCRTPATFGDLRVVQGQGDWISRALFDATVELTPACGHMDYLRDAAVLASCQAFVAEVEHTLRSSADAD</sequence>
<dbReference type="Proteomes" id="UP001304534">
    <property type="component" value="Chromosome"/>
</dbReference>
<evidence type="ECO:0000313" key="2">
    <source>
        <dbReference type="Proteomes" id="UP001304534"/>
    </source>
</evidence>
<dbReference type="RefSeq" id="WP_228325028.1">
    <property type="nucleotide sequence ID" value="NZ_CP103837.1"/>
</dbReference>
<keyword evidence="2" id="KW-1185">Reference proteome</keyword>
<accession>A0ABZ0D3R0</accession>
<proteinExistence type="predicted"/>
<evidence type="ECO:0000313" key="1">
    <source>
        <dbReference type="EMBL" id="WOB24916.1"/>
    </source>
</evidence>
<dbReference type="PROSITE" id="PS51257">
    <property type="entry name" value="PROKAR_LIPOPROTEIN"/>
    <property type="match status" value="1"/>
</dbReference>
<dbReference type="GeneID" id="95585026"/>
<gene>
    <name evidence="1" type="ORF">NYR99_14090</name>
</gene>
<evidence type="ECO:0008006" key="3">
    <source>
        <dbReference type="Google" id="ProtNLM"/>
    </source>
</evidence>
<protein>
    <recommendedName>
        <fullName evidence="3">Alpha/beta hydrolase</fullName>
    </recommendedName>
</protein>